<dbReference type="KEGG" id="apal:BN85411780"/>
<protein>
    <submittedName>
        <fullName evidence="2">Esterase, SGNH hydrolase-type</fullName>
    </submittedName>
</protein>
<dbReference type="AlphaFoldDB" id="U4KQK8"/>
<dbReference type="SUPFAM" id="SSF52266">
    <property type="entry name" value="SGNH hydrolase"/>
    <property type="match status" value="1"/>
</dbReference>
<dbReference type="PANTHER" id="PTHR30383">
    <property type="entry name" value="THIOESTERASE 1/PROTEASE 1/LYSOPHOSPHOLIPASE L1"/>
    <property type="match status" value="1"/>
</dbReference>
<feature type="domain" description="SGNH hydrolase-type esterase" evidence="1">
    <location>
        <begin position="52"/>
        <end position="200"/>
    </location>
</feature>
<dbReference type="InterPro" id="IPR013830">
    <property type="entry name" value="SGNH_hydro"/>
</dbReference>
<reference evidence="2 3" key="1">
    <citation type="journal article" date="2013" name="J. Mol. Microbiol. Biotechnol.">
        <title>Analysis of the Complete Genomes of Acholeplasma brassicae , A. palmae and A. laidlawii and Their Comparison to the Obligate Parasites from ' Candidatus Phytoplasma'.</title>
        <authorList>
            <person name="Kube M."/>
            <person name="Siewert C."/>
            <person name="Migdoll A.M."/>
            <person name="Duduk B."/>
            <person name="Holz S."/>
            <person name="Rabus R."/>
            <person name="Seemuller E."/>
            <person name="Mitrovic J."/>
            <person name="Muller I."/>
            <person name="Buttner C."/>
            <person name="Reinhardt R."/>
        </authorList>
    </citation>
    <scope>NUCLEOTIDE SEQUENCE [LARGE SCALE GENOMIC DNA]</scope>
    <source>
        <strain evidence="2 3">J233</strain>
    </source>
</reference>
<keyword evidence="2" id="KW-0378">Hydrolase</keyword>
<dbReference type="EMBL" id="FO681347">
    <property type="protein sequence ID" value="CCV64755.1"/>
    <property type="molecule type" value="Genomic_DNA"/>
</dbReference>
<dbReference type="Gene3D" id="3.40.50.1110">
    <property type="entry name" value="SGNH hydrolase"/>
    <property type="match status" value="1"/>
</dbReference>
<proteinExistence type="predicted"/>
<evidence type="ECO:0000313" key="2">
    <source>
        <dbReference type="EMBL" id="CCV64755.1"/>
    </source>
</evidence>
<dbReference type="RefSeq" id="WP_030003639.1">
    <property type="nucleotide sequence ID" value="NC_022538.1"/>
</dbReference>
<dbReference type="STRING" id="1318466.BN85411780"/>
<keyword evidence="3" id="KW-1185">Reference proteome</keyword>
<evidence type="ECO:0000313" key="3">
    <source>
        <dbReference type="Proteomes" id="UP000032740"/>
    </source>
</evidence>
<dbReference type="InterPro" id="IPR036514">
    <property type="entry name" value="SGNH_hydro_sf"/>
</dbReference>
<name>U4KQK8_ALTPJ</name>
<organism evidence="2 3">
    <name type="scientific">Alteracholeplasma palmae (strain ATCC 49389 / J233)</name>
    <name type="common">Acholeplasma palmae</name>
    <dbReference type="NCBI Taxonomy" id="1318466"/>
    <lineage>
        <taxon>Bacteria</taxon>
        <taxon>Bacillati</taxon>
        <taxon>Mycoplasmatota</taxon>
        <taxon>Mollicutes</taxon>
        <taxon>Acholeplasmatales</taxon>
        <taxon>Acholeplasmataceae</taxon>
        <taxon>Acholeplasma</taxon>
    </lineage>
</organism>
<dbReference type="Pfam" id="PF13472">
    <property type="entry name" value="Lipase_GDSL_2"/>
    <property type="match status" value="1"/>
</dbReference>
<evidence type="ECO:0000259" key="1">
    <source>
        <dbReference type="Pfam" id="PF13472"/>
    </source>
</evidence>
<accession>U4KQK8</accession>
<dbReference type="PANTHER" id="PTHR30383:SF5">
    <property type="entry name" value="SGNH HYDROLASE-TYPE ESTERASE DOMAIN-CONTAINING PROTEIN"/>
    <property type="match status" value="1"/>
</dbReference>
<dbReference type="InterPro" id="IPR051532">
    <property type="entry name" value="Ester_Hydrolysis_Enzymes"/>
</dbReference>
<sequence length="211" mass="24184">MLPTDKQLESLKKVIDIKGNRRVTKFIEENETLKQGLIVLSGDSIIENYHVEEYFDNNVVNRGIAGYTTKDFLEVFDKIVVPLNPSKLFLHIGSNDLVLLHASKEEALINILNTLDYVKTKLPQTKVYYLSLTPVLPLEHKKTRALYVANRTNEELDEMNQILAQKVENFIDINDSLKDGAGVLEEWYTDDGIHLNHYGYVEISSIIKTYI</sequence>
<dbReference type="Proteomes" id="UP000032740">
    <property type="component" value="Chromosome"/>
</dbReference>
<gene>
    <name evidence="2" type="ORF">BN85411780</name>
</gene>
<dbReference type="HOGENOM" id="CLU_051989_6_2_14"/>
<dbReference type="GO" id="GO:0004622">
    <property type="term" value="F:phosphatidylcholine lysophospholipase activity"/>
    <property type="evidence" value="ECO:0007669"/>
    <property type="project" value="TreeGrafter"/>
</dbReference>
<dbReference type="OrthoDB" id="2513075at2"/>